<evidence type="ECO:0000256" key="3">
    <source>
        <dbReference type="ARBA" id="ARBA00022801"/>
    </source>
</evidence>
<dbReference type="Proteomes" id="UP001597045">
    <property type="component" value="Unassembled WGS sequence"/>
</dbReference>
<feature type="domain" description="Nudix hydrolase" evidence="5">
    <location>
        <begin position="21"/>
        <end position="162"/>
    </location>
</feature>
<dbReference type="PROSITE" id="PS51462">
    <property type="entry name" value="NUDIX"/>
    <property type="match status" value="1"/>
</dbReference>
<dbReference type="EMBL" id="JBHTIS010000980">
    <property type="protein sequence ID" value="MFD1047221.1"/>
    <property type="molecule type" value="Genomic_DNA"/>
</dbReference>
<dbReference type="InterPro" id="IPR036881">
    <property type="entry name" value="Glyco_hydro_3_C_sf"/>
</dbReference>
<keyword evidence="7" id="KW-1185">Reference proteome</keyword>
<dbReference type="CDD" id="cd02883">
    <property type="entry name" value="NUDIX_Hydrolase"/>
    <property type="match status" value="1"/>
</dbReference>
<dbReference type="Pfam" id="PF00293">
    <property type="entry name" value="NUDIX"/>
    <property type="match status" value="1"/>
</dbReference>
<evidence type="ECO:0000256" key="4">
    <source>
        <dbReference type="RuleBase" id="RU003476"/>
    </source>
</evidence>
<proteinExistence type="inferred from homology"/>
<organism evidence="6 7">
    <name type="scientific">Kibdelosporangium lantanae</name>
    <dbReference type="NCBI Taxonomy" id="1497396"/>
    <lineage>
        <taxon>Bacteria</taxon>
        <taxon>Bacillati</taxon>
        <taxon>Actinomycetota</taxon>
        <taxon>Actinomycetes</taxon>
        <taxon>Pseudonocardiales</taxon>
        <taxon>Pseudonocardiaceae</taxon>
        <taxon>Kibdelosporangium</taxon>
    </lineage>
</organism>
<dbReference type="InterPro" id="IPR000086">
    <property type="entry name" value="NUDIX_hydrolase_dom"/>
</dbReference>
<dbReference type="Gene3D" id="3.40.50.1700">
    <property type="entry name" value="Glycoside hydrolase family 3 C-terminal domain"/>
    <property type="match status" value="1"/>
</dbReference>
<comment type="cofactor">
    <cofactor evidence="1">
        <name>Mg(2+)</name>
        <dbReference type="ChEBI" id="CHEBI:18420"/>
    </cofactor>
</comment>
<evidence type="ECO:0000259" key="5">
    <source>
        <dbReference type="PROSITE" id="PS51462"/>
    </source>
</evidence>
<sequence length="184" mass="19951">MGSVTSPEPLRWVIVEPGGIRVIRCVGGVIHDTQGRLLLVRRAHEPGKGLWSLPGGRVEPGENDAEALARELFEETGLTVEPGLYFHPNDLTVPPELRGIGVRIEDDVLVTETGVEILSDALPIDPAFADVPTWVTTYAWRDVDMASLAKVLTGKIRPQGKLPVNVPTADNKGVLYPFGTGLTW</sequence>
<protein>
    <submittedName>
        <fullName evidence="6">NUDIX domain-containing protein</fullName>
    </submittedName>
</protein>
<evidence type="ECO:0000256" key="1">
    <source>
        <dbReference type="ARBA" id="ARBA00001946"/>
    </source>
</evidence>
<dbReference type="SUPFAM" id="SSF52279">
    <property type="entry name" value="Beta-D-glucan exohydrolase, C-terminal domain"/>
    <property type="match status" value="1"/>
</dbReference>
<comment type="similarity">
    <text evidence="2 4">Belongs to the Nudix hydrolase family.</text>
</comment>
<evidence type="ECO:0000313" key="6">
    <source>
        <dbReference type="EMBL" id="MFD1047221.1"/>
    </source>
</evidence>
<name>A0ABW3M915_9PSEU</name>
<keyword evidence="3 4" id="KW-0378">Hydrolase</keyword>
<dbReference type="InterPro" id="IPR020476">
    <property type="entry name" value="Nudix_hydrolase"/>
</dbReference>
<dbReference type="SUPFAM" id="SSF55811">
    <property type="entry name" value="Nudix"/>
    <property type="match status" value="1"/>
</dbReference>
<dbReference type="Gene3D" id="3.90.79.10">
    <property type="entry name" value="Nucleoside Triphosphate Pyrophosphohydrolase"/>
    <property type="match status" value="1"/>
</dbReference>
<gene>
    <name evidence="6" type="ORF">ACFQ1S_17540</name>
</gene>
<dbReference type="PANTHER" id="PTHR43046:SF14">
    <property type="entry name" value="MUTT_NUDIX FAMILY PROTEIN"/>
    <property type="match status" value="1"/>
</dbReference>
<evidence type="ECO:0000313" key="7">
    <source>
        <dbReference type="Proteomes" id="UP001597045"/>
    </source>
</evidence>
<accession>A0ABW3M915</accession>
<dbReference type="PRINTS" id="PR00502">
    <property type="entry name" value="NUDIXFAMILY"/>
</dbReference>
<comment type="caution">
    <text evidence="6">The sequence shown here is derived from an EMBL/GenBank/DDBJ whole genome shotgun (WGS) entry which is preliminary data.</text>
</comment>
<dbReference type="InterPro" id="IPR015797">
    <property type="entry name" value="NUDIX_hydrolase-like_dom_sf"/>
</dbReference>
<dbReference type="InterPro" id="IPR036005">
    <property type="entry name" value="Creatinase/aminopeptidase-like"/>
</dbReference>
<dbReference type="InterPro" id="IPR020084">
    <property type="entry name" value="NUDIX_hydrolase_CS"/>
</dbReference>
<dbReference type="PANTHER" id="PTHR43046">
    <property type="entry name" value="GDP-MANNOSE MANNOSYL HYDROLASE"/>
    <property type="match status" value="1"/>
</dbReference>
<evidence type="ECO:0000256" key="2">
    <source>
        <dbReference type="ARBA" id="ARBA00005582"/>
    </source>
</evidence>
<reference evidence="7" key="1">
    <citation type="journal article" date="2019" name="Int. J. Syst. Evol. Microbiol.">
        <title>The Global Catalogue of Microorganisms (GCM) 10K type strain sequencing project: providing services to taxonomists for standard genome sequencing and annotation.</title>
        <authorList>
            <consortium name="The Broad Institute Genomics Platform"/>
            <consortium name="The Broad Institute Genome Sequencing Center for Infectious Disease"/>
            <person name="Wu L."/>
            <person name="Ma J."/>
        </authorList>
    </citation>
    <scope>NUCLEOTIDE SEQUENCE [LARGE SCALE GENOMIC DNA]</scope>
    <source>
        <strain evidence="7">JCM 31486</strain>
    </source>
</reference>
<dbReference type="PROSITE" id="PS00893">
    <property type="entry name" value="NUDIX_BOX"/>
    <property type="match status" value="1"/>
</dbReference>
<dbReference type="SUPFAM" id="SSF55920">
    <property type="entry name" value="Creatinase/aminopeptidase"/>
    <property type="match status" value="1"/>
</dbReference>